<dbReference type="Proteomes" id="UP000037122">
    <property type="component" value="Unassembled WGS sequence"/>
</dbReference>
<reference evidence="4" key="1">
    <citation type="journal article" date="2015" name="BMC Genomics">
        <title>Draft genome of a commonly misdiagnosed multidrug resistant pathogen Candida auris.</title>
        <authorList>
            <person name="Chatterjee S."/>
            <person name="Alampalli S.V."/>
            <person name="Nageshan R.K."/>
            <person name="Chettiar S.T."/>
            <person name="Joshi S."/>
            <person name="Tatu U.S."/>
        </authorList>
    </citation>
    <scope>NUCLEOTIDE SEQUENCE [LARGE SCALE GENOMIC DNA]</scope>
    <source>
        <strain evidence="4">6684</strain>
    </source>
</reference>
<evidence type="ECO:0000313" key="4">
    <source>
        <dbReference type="Proteomes" id="UP000037122"/>
    </source>
</evidence>
<dbReference type="EMBL" id="LGST01000031">
    <property type="protein sequence ID" value="KND98667.1"/>
    <property type="molecule type" value="Genomic_DNA"/>
</dbReference>
<feature type="compositionally biased region" description="Polar residues" evidence="2">
    <location>
        <begin position="33"/>
        <end position="43"/>
    </location>
</feature>
<dbReference type="VEuPathDB" id="FungiDB:CJI96_0005380"/>
<protein>
    <submittedName>
        <fullName evidence="3">Uncharacterized protein</fullName>
    </submittedName>
</protein>
<gene>
    <name evidence="3" type="ORF">QG37_04570</name>
</gene>
<evidence type="ECO:0000256" key="2">
    <source>
        <dbReference type="SAM" id="MobiDB-lite"/>
    </source>
</evidence>
<keyword evidence="1" id="KW-0175">Coiled coil</keyword>
<feature type="region of interest" description="Disordered" evidence="2">
    <location>
        <begin position="1"/>
        <end position="45"/>
    </location>
</feature>
<evidence type="ECO:0000313" key="3">
    <source>
        <dbReference type="EMBL" id="KND98667.1"/>
    </source>
</evidence>
<dbReference type="VEuPathDB" id="FungiDB:B9J08_004358"/>
<dbReference type="AlphaFoldDB" id="A0A0L0NWV2"/>
<organism evidence="3 4">
    <name type="scientific">Candidozyma auris</name>
    <name type="common">Yeast</name>
    <name type="synonym">Candida auris</name>
    <dbReference type="NCBI Taxonomy" id="498019"/>
    <lineage>
        <taxon>Eukaryota</taxon>
        <taxon>Fungi</taxon>
        <taxon>Dikarya</taxon>
        <taxon>Ascomycota</taxon>
        <taxon>Saccharomycotina</taxon>
        <taxon>Pichiomycetes</taxon>
        <taxon>Metschnikowiaceae</taxon>
        <taxon>Candidozyma</taxon>
    </lineage>
</organism>
<sequence length="530" mass="60585">MSDSDEILSGTDEDDILQAIQQKPKLKKPRDSVSGNAASSAVKSTPKPLLDLDDEILIPTVFLTQGAKNANLLQKANTISKHIEEEREKARQQREEIDGLKREILAEINDNGSTMQYTSKSAHAFVELYLKSHFSNHYSLREHRHFYFFGDVYKVVLGKVPEKEKSLIETLLFLEEGTLHAYNQALLLKGVSAEHIAFWFIENCFDEAVLVKVLRFLQQYSCLGSMLLCLSESLEKVSGTKISFLMPLKIRQFNNNVYLSILRAAMLFAVYPATQNRETYILSFILASSDFYANKHHRETLREHIVRPVFKKIISFSEDVSAEFQLLWLQIKTHLYGKDPDDNKQKYYELNYNFLTHLHEVVGSEESKHLEVVLLLVKGFLHDTFDDGAVASLESNREPPSISGPSITVEDLSSVLFDSLPRSTSIRNSTTANSIYKYVFKARLCTKLLTGLLYGNGEKKPFLRLHGLLHTVKDALQHDMSQWLYVNNDVSYKRDVSTALSEAYHVIDHFSNVLNKNLPLIQNDMFYEDL</sequence>
<dbReference type="VEuPathDB" id="FungiDB:CJI97_004421"/>
<dbReference type="VEuPathDB" id="FungiDB:CJJ09_005059"/>
<dbReference type="VEuPathDB" id="FungiDB:CJJ07_002474"/>
<dbReference type="VEuPathDB" id="FungiDB:QG37_04570"/>
<feature type="compositionally biased region" description="Acidic residues" evidence="2">
    <location>
        <begin position="1"/>
        <end position="16"/>
    </location>
</feature>
<name>A0A0L0NWV2_CANAR</name>
<proteinExistence type="predicted"/>
<comment type="caution">
    <text evidence="3">The sequence shown here is derived from an EMBL/GenBank/DDBJ whole genome shotgun (WGS) entry which is preliminary data.</text>
</comment>
<evidence type="ECO:0000256" key="1">
    <source>
        <dbReference type="SAM" id="Coils"/>
    </source>
</evidence>
<feature type="coiled-coil region" evidence="1">
    <location>
        <begin position="69"/>
        <end position="110"/>
    </location>
</feature>
<accession>A0A0L0NWV2</accession>